<dbReference type="Proteomes" id="UP001519306">
    <property type="component" value="Unassembled WGS sequence"/>
</dbReference>
<dbReference type="PANTHER" id="PTHR30087">
    <property type="entry name" value="INNER MEMBRANE PROTEIN"/>
    <property type="match status" value="1"/>
</dbReference>
<dbReference type="InterPro" id="IPR007553">
    <property type="entry name" value="2-thiour_desulf"/>
</dbReference>
<dbReference type="RefSeq" id="WP_210061643.1">
    <property type="nucleotide sequence ID" value="NZ_JAGGLJ010000015.1"/>
</dbReference>
<organism evidence="1 2">
    <name type="scientific">Peptoniphilus stercorisuis</name>
    <dbReference type="NCBI Taxonomy" id="1436965"/>
    <lineage>
        <taxon>Bacteria</taxon>
        <taxon>Bacillati</taxon>
        <taxon>Bacillota</taxon>
        <taxon>Tissierellia</taxon>
        <taxon>Tissierellales</taxon>
        <taxon>Peptoniphilaceae</taxon>
        <taxon>Peptoniphilus</taxon>
    </lineage>
</organism>
<proteinExistence type="predicted"/>
<dbReference type="EMBL" id="JAGGLJ010000015">
    <property type="protein sequence ID" value="MBP2025920.1"/>
    <property type="molecule type" value="Genomic_DNA"/>
</dbReference>
<accession>A0ABS4KEX0</accession>
<reference evidence="1 2" key="1">
    <citation type="submission" date="2021-03" db="EMBL/GenBank/DDBJ databases">
        <title>Genomic Encyclopedia of Type Strains, Phase IV (KMG-IV): sequencing the most valuable type-strain genomes for metagenomic binning, comparative biology and taxonomic classification.</title>
        <authorList>
            <person name="Goeker M."/>
        </authorList>
    </citation>
    <scope>NUCLEOTIDE SEQUENCE [LARGE SCALE GENOMIC DNA]</scope>
    <source>
        <strain evidence="1 2">DSM 27563</strain>
    </source>
</reference>
<gene>
    <name evidence="1" type="ORF">J2Z71_001471</name>
</gene>
<evidence type="ECO:0000313" key="1">
    <source>
        <dbReference type="EMBL" id="MBP2025920.1"/>
    </source>
</evidence>
<dbReference type="PANTHER" id="PTHR30087:SF1">
    <property type="entry name" value="HYPOTHETICAL CYTOSOLIC PROTEIN"/>
    <property type="match status" value="1"/>
</dbReference>
<protein>
    <submittedName>
        <fullName evidence="1">Uncharacterized protein YbbK (DUF523 family)</fullName>
    </submittedName>
</protein>
<evidence type="ECO:0000313" key="2">
    <source>
        <dbReference type="Proteomes" id="UP001519306"/>
    </source>
</evidence>
<name>A0ABS4KEX0_9FIRM</name>
<comment type="caution">
    <text evidence="1">The sequence shown here is derived from an EMBL/GenBank/DDBJ whole genome shotgun (WGS) entry which is preliminary data.</text>
</comment>
<keyword evidence="2" id="KW-1185">Reference proteome</keyword>
<sequence length="139" mass="15317">MILVSACLIGENCKYNGGNNLNEKLIEFLKNKEYISVCPEAISGLGTPRDAVEIVKGEVLTKEGISCTKEFEIGINKVLKEIEDYKIYYAVLQSRSPSCGVNKIYDGSFSGVLIKGKGKFAQALENKNIKTIDIEDMTL</sequence>
<dbReference type="Pfam" id="PF04463">
    <property type="entry name" value="2-thiour_desulf"/>
    <property type="match status" value="1"/>
</dbReference>